<evidence type="ECO:0000313" key="1">
    <source>
        <dbReference type="EMBL" id="KYN19704.1"/>
    </source>
</evidence>
<proteinExistence type="predicted"/>
<dbReference type="AlphaFoldDB" id="A0A151J7A2"/>
<accession>A0A151J7A2</accession>
<reference evidence="1 2" key="1">
    <citation type="submission" date="2015-09" db="EMBL/GenBank/DDBJ databases">
        <title>Trachymyrmex cornetzi WGS genome.</title>
        <authorList>
            <person name="Nygaard S."/>
            <person name="Hu H."/>
            <person name="Boomsma J."/>
            <person name="Zhang G."/>
        </authorList>
    </citation>
    <scope>NUCLEOTIDE SEQUENCE [LARGE SCALE GENOMIC DNA]</scope>
    <source>
        <strain evidence="1">Tcor2-1</strain>
        <tissue evidence="1">Whole body</tissue>
    </source>
</reference>
<sequence length="127" mass="15209">MAEYKLRPQTAQQQHDLFVKSDFTYPITRRLEMTPPLRQSGFHSNAKCPVVPFVQSAQDDRRWSRRRPCLRRDYRADHLLCIMTPRPYRATFVHSPFARKRASPVTRTRHHPRLLTFQECNNNNIYI</sequence>
<dbReference type="EMBL" id="KQ979695">
    <property type="protein sequence ID" value="KYN19704.1"/>
    <property type="molecule type" value="Genomic_DNA"/>
</dbReference>
<gene>
    <name evidence="1" type="ORF">ALC57_07930</name>
</gene>
<keyword evidence="2" id="KW-1185">Reference proteome</keyword>
<organism evidence="1 2">
    <name type="scientific">Trachymyrmex cornetzi</name>
    <dbReference type="NCBI Taxonomy" id="471704"/>
    <lineage>
        <taxon>Eukaryota</taxon>
        <taxon>Metazoa</taxon>
        <taxon>Ecdysozoa</taxon>
        <taxon>Arthropoda</taxon>
        <taxon>Hexapoda</taxon>
        <taxon>Insecta</taxon>
        <taxon>Pterygota</taxon>
        <taxon>Neoptera</taxon>
        <taxon>Endopterygota</taxon>
        <taxon>Hymenoptera</taxon>
        <taxon>Apocrita</taxon>
        <taxon>Aculeata</taxon>
        <taxon>Formicoidea</taxon>
        <taxon>Formicidae</taxon>
        <taxon>Myrmicinae</taxon>
        <taxon>Trachymyrmex</taxon>
    </lineage>
</organism>
<name>A0A151J7A2_9HYME</name>
<dbReference type="Proteomes" id="UP000078492">
    <property type="component" value="Unassembled WGS sequence"/>
</dbReference>
<evidence type="ECO:0000313" key="2">
    <source>
        <dbReference type="Proteomes" id="UP000078492"/>
    </source>
</evidence>
<protein>
    <submittedName>
        <fullName evidence="1">Uncharacterized protein</fullName>
    </submittedName>
</protein>